<organism evidence="3 4">
    <name type="scientific">Desulfofustis limnaeus</name>
    <dbReference type="NCBI Taxonomy" id="2740163"/>
    <lineage>
        <taxon>Bacteria</taxon>
        <taxon>Pseudomonadati</taxon>
        <taxon>Thermodesulfobacteriota</taxon>
        <taxon>Desulfobulbia</taxon>
        <taxon>Desulfobulbales</taxon>
        <taxon>Desulfocapsaceae</taxon>
        <taxon>Desulfofustis</taxon>
    </lineage>
</organism>
<name>A0ABM7W6Y7_9BACT</name>
<gene>
    <name evidence="3" type="ORF">DPPLL_10770</name>
</gene>
<evidence type="ECO:0000313" key="4">
    <source>
        <dbReference type="Proteomes" id="UP000830055"/>
    </source>
</evidence>
<feature type="transmembrane region" description="Helical" evidence="1">
    <location>
        <begin position="6"/>
        <end position="26"/>
    </location>
</feature>
<evidence type="ECO:0000256" key="1">
    <source>
        <dbReference type="SAM" id="Phobius"/>
    </source>
</evidence>
<sequence>MQSKTVELAVGLFMVAGFLALVYLALNLGEVGVFDRGRTYTVQAEFDNVSGVKKGAVVQVAGVVVGEVSEITLNQDQLAQLTLKVDKGLQIPTDSIVSVKSQGIIGDKVIQITLGGALDYFQENDLIVDTESAIDIESLISKFAFGSAQ</sequence>
<keyword evidence="1" id="KW-1133">Transmembrane helix</keyword>
<keyword evidence="1" id="KW-0472">Membrane</keyword>
<proteinExistence type="predicted"/>
<dbReference type="RefSeq" id="WP_284153787.1">
    <property type="nucleotide sequence ID" value="NZ_AP025516.1"/>
</dbReference>
<dbReference type="EMBL" id="AP025516">
    <property type="protein sequence ID" value="BDD86712.1"/>
    <property type="molecule type" value="Genomic_DNA"/>
</dbReference>
<evidence type="ECO:0000313" key="3">
    <source>
        <dbReference type="EMBL" id="BDD86712.1"/>
    </source>
</evidence>
<accession>A0ABM7W6Y7</accession>
<feature type="domain" description="Mce/MlaD" evidence="2">
    <location>
        <begin position="38"/>
        <end position="113"/>
    </location>
</feature>
<dbReference type="Proteomes" id="UP000830055">
    <property type="component" value="Chromosome"/>
</dbReference>
<evidence type="ECO:0000259" key="2">
    <source>
        <dbReference type="Pfam" id="PF02470"/>
    </source>
</evidence>
<dbReference type="PANTHER" id="PTHR33371">
    <property type="entry name" value="INTERMEMBRANE PHOSPHOLIPID TRANSPORT SYSTEM BINDING PROTEIN MLAD-RELATED"/>
    <property type="match status" value="1"/>
</dbReference>
<reference evidence="3 4" key="1">
    <citation type="submission" date="2022-01" db="EMBL/GenBank/DDBJ databases">
        <title>Desulfofustis limnae sp. nov., a novel mesophilic sulfate-reducing bacterium isolated from marsh soil.</title>
        <authorList>
            <person name="Watanabe M."/>
            <person name="Takahashi A."/>
            <person name="Kojima H."/>
            <person name="Fukui M."/>
        </authorList>
    </citation>
    <scope>NUCLEOTIDE SEQUENCE [LARGE SCALE GENOMIC DNA]</scope>
    <source>
        <strain evidence="3 4">PPLL</strain>
    </source>
</reference>
<keyword evidence="4" id="KW-1185">Reference proteome</keyword>
<dbReference type="InterPro" id="IPR030970">
    <property type="entry name" value="ABC_MlaD"/>
</dbReference>
<keyword evidence="1" id="KW-0812">Transmembrane</keyword>
<dbReference type="NCBIfam" id="TIGR04430">
    <property type="entry name" value="OM_asym_MlaD"/>
    <property type="match status" value="1"/>
</dbReference>
<dbReference type="PANTHER" id="PTHR33371:SF4">
    <property type="entry name" value="INTERMEMBRANE PHOSPHOLIPID TRANSPORT SYSTEM BINDING PROTEIN MLAD"/>
    <property type="match status" value="1"/>
</dbReference>
<dbReference type="Pfam" id="PF02470">
    <property type="entry name" value="MlaD"/>
    <property type="match status" value="1"/>
</dbReference>
<protein>
    <submittedName>
        <fullName evidence="3">Outer membrane lipid asymmetry maintenance protein MlaD</fullName>
    </submittedName>
</protein>
<dbReference type="InterPro" id="IPR052336">
    <property type="entry name" value="MlaD_Phospholipid_Transporter"/>
</dbReference>
<dbReference type="InterPro" id="IPR003399">
    <property type="entry name" value="Mce/MlaD"/>
</dbReference>